<keyword evidence="3" id="KW-1003">Cell membrane</keyword>
<evidence type="ECO:0000313" key="16">
    <source>
        <dbReference type="Proteomes" id="UP001608902"/>
    </source>
</evidence>
<dbReference type="InterPro" id="IPR028325">
    <property type="entry name" value="VG_K_chnl"/>
</dbReference>
<dbReference type="Pfam" id="PF00520">
    <property type="entry name" value="Ion_trans"/>
    <property type="match status" value="1"/>
</dbReference>
<dbReference type="Gene3D" id="1.20.120.350">
    <property type="entry name" value="Voltage-gated potassium channels. Chain C"/>
    <property type="match status" value="1"/>
</dbReference>
<dbReference type="EMBL" id="JBGFUD010007827">
    <property type="protein sequence ID" value="MFH4981764.1"/>
    <property type="molecule type" value="Genomic_DNA"/>
</dbReference>
<evidence type="ECO:0000256" key="8">
    <source>
        <dbReference type="ARBA" id="ARBA00022958"/>
    </source>
</evidence>
<reference evidence="15 16" key="1">
    <citation type="submission" date="2024-08" db="EMBL/GenBank/DDBJ databases">
        <title>Gnathostoma spinigerum genome.</title>
        <authorList>
            <person name="Gonzalez-Bertolin B."/>
            <person name="Monzon S."/>
            <person name="Zaballos A."/>
            <person name="Jimenez P."/>
            <person name="Dekumyoy P."/>
            <person name="Varona S."/>
            <person name="Cuesta I."/>
            <person name="Sumanam S."/>
            <person name="Adisakwattana P."/>
            <person name="Gasser R.B."/>
            <person name="Hernandez-Gonzalez A."/>
            <person name="Young N.D."/>
            <person name="Perteguer M.J."/>
        </authorList>
    </citation>
    <scope>NUCLEOTIDE SEQUENCE [LARGE SCALE GENOMIC DNA]</scope>
    <source>
        <strain evidence="15">AL3</strain>
        <tissue evidence="15">Liver</tissue>
    </source>
</reference>
<evidence type="ECO:0000256" key="9">
    <source>
        <dbReference type="ARBA" id="ARBA00022989"/>
    </source>
</evidence>
<keyword evidence="12" id="KW-0407">Ion channel</keyword>
<evidence type="ECO:0000256" key="2">
    <source>
        <dbReference type="ARBA" id="ARBA00022448"/>
    </source>
</evidence>
<feature type="transmembrane region" description="Helical" evidence="13">
    <location>
        <begin position="169"/>
        <end position="190"/>
    </location>
</feature>
<dbReference type="SUPFAM" id="SSF81324">
    <property type="entry name" value="Voltage-gated potassium channels"/>
    <property type="match status" value="1"/>
</dbReference>
<evidence type="ECO:0000256" key="11">
    <source>
        <dbReference type="ARBA" id="ARBA00023136"/>
    </source>
</evidence>
<keyword evidence="5 13" id="KW-0812">Transmembrane</keyword>
<keyword evidence="2" id="KW-0813">Transport</keyword>
<dbReference type="Gene3D" id="1.10.287.70">
    <property type="match status" value="1"/>
</dbReference>
<protein>
    <recommendedName>
        <fullName evidence="14">Ion transport domain-containing protein</fullName>
    </recommendedName>
</protein>
<evidence type="ECO:0000256" key="10">
    <source>
        <dbReference type="ARBA" id="ARBA00023065"/>
    </source>
</evidence>
<dbReference type="PANTHER" id="PTHR11537:SF121">
    <property type="entry name" value="BTB DOMAIN-CONTAINING PROTEIN"/>
    <property type="match status" value="1"/>
</dbReference>
<sequence>MILGLVLGSMPEFQEDLTNVSAYHLLHSNRRRYDNPEDDELLTTLQKQYPDFVYKPTDRPVAHLLVVEYICMAWFTIEYFLRFLISLNKLEFIRQPLNVIDLLTIVPFYLELCLPFLGINADKLKELSGAMMVIRIIRVLRMTRMFKLARYSTTLQTFGHTFRSSITELSMLIMFLVTGILFFSTILYFLEKDEINSQFKSIPAACWWCVVTMTTIGYGDSVPHTAGGKLLATLASICGIIALAFPISMIVEKFATAQQKILQLQPLNKVRIPTVDNEDLQRDWIDSVHRKLAVT</sequence>
<dbReference type="InterPro" id="IPR027359">
    <property type="entry name" value="Volt_channel_dom_sf"/>
</dbReference>
<feature type="transmembrane region" description="Helical" evidence="13">
    <location>
        <begin position="231"/>
        <end position="251"/>
    </location>
</feature>
<organism evidence="15 16">
    <name type="scientific">Gnathostoma spinigerum</name>
    <dbReference type="NCBI Taxonomy" id="75299"/>
    <lineage>
        <taxon>Eukaryota</taxon>
        <taxon>Metazoa</taxon>
        <taxon>Ecdysozoa</taxon>
        <taxon>Nematoda</taxon>
        <taxon>Chromadorea</taxon>
        <taxon>Rhabditida</taxon>
        <taxon>Spirurina</taxon>
        <taxon>Gnathostomatomorpha</taxon>
        <taxon>Gnathostomatoidea</taxon>
        <taxon>Gnathostomatidae</taxon>
        <taxon>Gnathostoma</taxon>
    </lineage>
</organism>
<evidence type="ECO:0000256" key="1">
    <source>
        <dbReference type="ARBA" id="ARBA00004651"/>
    </source>
</evidence>
<accession>A0ABD6EP62</accession>
<name>A0ABD6EP62_9BILA</name>
<keyword evidence="6" id="KW-0631">Potassium channel</keyword>
<evidence type="ECO:0000313" key="15">
    <source>
        <dbReference type="EMBL" id="MFH4981764.1"/>
    </source>
</evidence>
<feature type="transmembrane region" description="Helical" evidence="13">
    <location>
        <begin position="61"/>
        <end position="85"/>
    </location>
</feature>
<evidence type="ECO:0000256" key="6">
    <source>
        <dbReference type="ARBA" id="ARBA00022826"/>
    </source>
</evidence>
<keyword evidence="7" id="KW-0851">Voltage-gated channel</keyword>
<evidence type="ECO:0000256" key="13">
    <source>
        <dbReference type="SAM" id="Phobius"/>
    </source>
</evidence>
<dbReference type="PRINTS" id="PR01491">
    <property type="entry name" value="KVCHANNEL"/>
</dbReference>
<dbReference type="PANTHER" id="PTHR11537">
    <property type="entry name" value="VOLTAGE-GATED POTASSIUM CHANNEL"/>
    <property type="match status" value="1"/>
</dbReference>
<keyword evidence="4" id="KW-0633">Potassium transport</keyword>
<feature type="domain" description="Ion transport" evidence="14">
    <location>
        <begin position="55"/>
        <end position="259"/>
    </location>
</feature>
<evidence type="ECO:0000256" key="3">
    <source>
        <dbReference type="ARBA" id="ARBA00022475"/>
    </source>
</evidence>
<keyword evidence="11 13" id="KW-0472">Membrane</keyword>
<proteinExistence type="predicted"/>
<keyword evidence="9 13" id="KW-1133">Transmembrane helix</keyword>
<gene>
    <name evidence="15" type="ORF">AB6A40_008473</name>
</gene>
<dbReference type="GO" id="GO:0005886">
    <property type="term" value="C:plasma membrane"/>
    <property type="evidence" value="ECO:0007669"/>
    <property type="project" value="UniProtKB-SubCell"/>
</dbReference>
<dbReference type="Proteomes" id="UP001608902">
    <property type="component" value="Unassembled WGS sequence"/>
</dbReference>
<dbReference type="GO" id="GO:0005267">
    <property type="term" value="F:potassium channel activity"/>
    <property type="evidence" value="ECO:0007669"/>
    <property type="project" value="UniProtKB-KW"/>
</dbReference>
<feature type="transmembrane region" description="Helical" evidence="13">
    <location>
        <begin position="97"/>
        <end position="119"/>
    </location>
</feature>
<evidence type="ECO:0000256" key="4">
    <source>
        <dbReference type="ARBA" id="ARBA00022538"/>
    </source>
</evidence>
<comment type="subcellular location">
    <subcellularLocation>
        <location evidence="1">Cell membrane</location>
        <topology evidence="1">Multi-pass membrane protein</topology>
    </subcellularLocation>
</comment>
<dbReference type="GO" id="GO:0034702">
    <property type="term" value="C:monoatomic ion channel complex"/>
    <property type="evidence" value="ECO:0007669"/>
    <property type="project" value="UniProtKB-KW"/>
</dbReference>
<dbReference type="AlphaFoldDB" id="A0ABD6EP62"/>
<evidence type="ECO:0000256" key="7">
    <source>
        <dbReference type="ARBA" id="ARBA00022882"/>
    </source>
</evidence>
<dbReference type="FunFam" id="1.10.287.70:FF:000005">
    <property type="entry name" value="potassium voltage-gated channel subfamily G member 1"/>
    <property type="match status" value="1"/>
</dbReference>
<comment type="caution">
    <text evidence="15">The sequence shown here is derived from an EMBL/GenBank/DDBJ whole genome shotgun (WGS) entry which is preliminary data.</text>
</comment>
<evidence type="ECO:0000256" key="12">
    <source>
        <dbReference type="ARBA" id="ARBA00023303"/>
    </source>
</evidence>
<feature type="transmembrane region" description="Helical" evidence="13">
    <location>
        <begin position="202"/>
        <end position="219"/>
    </location>
</feature>
<dbReference type="InterPro" id="IPR003968">
    <property type="entry name" value="K_chnl_volt-dep_Kv"/>
</dbReference>
<keyword evidence="16" id="KW-1185">Reference proteome</keyword>
<keyword evidence="8" id="KW-0630">Potassium</keyword>
<evidence type="ECO:0000259" key="14">
    <source>
        <dbReference type="Pfam" id="PF00520"/>
    </source>
</evidence>
<dbReference type="PRINTS" id="PR00169">
    <property type="entry name" value="KCHANNEL"/>
</dbReference>
<evidence type="ECO:0000256" key="5">
    <source>
        <dbReference type="ARBA" id="ARBA00022692"/>
    </source>
</evidence>
<keyword evidence="10" id="KW-0406">Ion transport</keyword>
<dbReference type="InterPro" id="IPR005821">
    <property type="entry name" value="Ion_trans_dom"/>
</dbReference>